<dbReference type="Proteomes" id="UP000568273">
    <property type="component" value="Unassembled WGS sequence"/>
</dbReference>
<dbReference type="AlphaFoldDB" id="A0A848RG44"/>
<proteinExistence type="predicted"/>
<reference evidence="1" key="1">
    <citation type="submission" date="2020-04" db="EMBL/GenBank/DDBJ databases">
        <title>Peptoniphilus sp. nov. isolated from swine feces.</title>
        <authorList>
            <person name="Ryu S.W."/>
        </authorList>
    </citation>
    <scope>NUCLEOTIDE SEQUENCE [LARGE SCALE GENOMIC DNA]</scope>
    <source>
        <strain evidence="1">AGMB00490</strain>
    </source>
</reference>
<organism evidence="1 2">
    <name type="scientific">Peptoniphilus faecalis</name>
    <dbReference type="NCBI Taxonomy" id="2731255"/>
    <lineage>
        <taxon>Bacteria</taxon>
        <taxon>Bacillati</taxon>
        <taxon>Bacillota</taxon>
        <taxon>Tissierellia</taxon>
        <taxon>Tissierellales</taxon>
        <taxon>Peptoniphilaceae</taxon>
        <taxon>Peptoniphilus</taxon>
    </lineage>
</organism>
<dbReference type="RefSeq" id="WP_169968388.1">
    <property type="nucleotide sequence ID" value="NZ_JABDSR010000003.1"/>
</dbReference>
<evidence type="ECO:0000313" key="1">
    <source>
        <dbReference type="EMBL" id="NMW84681.1"/>
    </source>
</evidence>
<dbReference type="EMBL" id="JABDSR010000003">
    <property type="protein sequence ID" value="NMW84681.1"/>
    <property type="molecule type" value="Genomic_DNA"/>
</dbReference>
<comment type="caution">
    <text evidence="1">The sequence shown here is derived from an EMBL/GenBank/DDBJ whole genome shotgun (WGS) entry which is preliminary data.</text>
</comment>
<gene>
    <name evidence="1" type="ORF">HKO22_02845</name>
</gene>
<evidence type="ECO:0000313" key="2">
    <source>
        <dbReference type="Proteomes" id="UP000568273"/>
    </source>
</evidence>
<keyword evidence="2" id="KW-1185">Reference proteome</keyword>
<name>A0A848RG44_9FIRM</name>
<protein>
    <submittedName>
        <fullName evidence="1">Uncharacterized protein</fullName>
    </submittedName>
</protein>
<accession>A0A848RG44</accession>
<sequence length="254" mass="28156">MTQSIIYGIGEAVLTDLKDPNKIIGFSKLQNLTIDMSAETDEVRGGDDPYPITEFPRTNNITITAQNALFDIDYMALSQGTKFETKASVDMTEFLNVVIPADGVVELEEEPVEGSIVIKGFTKDDTPAKGKYSVSGKTITFHTDDANASINGIYKVKRTGNVRSVSGLKGKFPKPFKFTHRIPIYNDANQIVQQMELTIFKCKSDSNFNFDLAQQQAYAPQVSLKTLDPKRPDKKLWDISLVDVEPKDGDFGTV</sequence>